<keyword evidence="3" id="KW-1185">Reference proteome</keyword>
<proteinExistence type="predicted"/>
<evidence type="ECO:0000256" key="1">
    <source>
        <dbReference type="SAM" id="MobiDB-lite"/>
    </source>
</evidence>
<name>A0A4Y2BEV4_ARAVE</name>
<dbReference type="Proteomes" id="UP000499080">
    <property type="component" value="Unassembled WGS sequence"/>
</dbReference>
<feature type="compositionally biased region" description="Polar residues" evidence="1">
    <location>
        <begin position="8"/>
        <end position="20"/>
    </location>
</feature>
<organism evidence="2 3">
    <name type="scientific">Araneus ventricosus</name>
    <name type="common">Orbweaver spider</name>
    <name type="synonym">Epeira ventricosa</name>
    <dbReference type="NCBI Taxonomy" id="182803"/>
    <lineage>
        <taxon>Eukaryota</taxon>
        <taxon>Metazoa</taxon>
        <taxon>Ecdysozoa</taxon>
        <taxon>Arthropoda</taxon>
        <taxon>Chelicerata</taxon>
        <taxon>Arachnida</taxon>
        <taxon>Araneae</taxon>
        <taxon>Araneomorphae</taxon>
        <taxon>Entelegynae</taxon>
        <taxon>Araneoidea</taxon>
        <taxon>Araneidae</taxon>
        <taxon>Araneus</taxon>
    </lineage>
</organism>
<gene>
    <name evidence="2" type="ORF">AVEN_179609_1</name>
</gene>
<feature type="region of interest" description="Disordered" evidence="1">
    <location>
        <begin position="1"/>
        <end position="24"/>
    </location>
</feature>
<evidence type="ECO:0000313" key="2">
    <source>
        <dbReference type="EMBL" id="GBL89836.1"/>
    </source>
</evidence>
<protein>
    <submittedName>
        <fullName evidence="2">Uncharacterized protein</fullName>
    </submittedName>
</protein>
<dbReference type="AlphaFoldDB" id="A0A4Y2BEV4"/>
<comment type="caution">
    <text evidence="2">The sequence shown here is derived from an EMBL/GenBank/DDBJ whole genome shotgun (WGS) entry which is preliminary data.</text>
</comment>
<accession>A0A4Y2BEV4</accession>
<sequence length="109" mass="12282">MLHHARDSTLSARTDSQTETKGGYHNLRGAMVGFTTECTCISDRFAVLEPSNLIETSETELPKFVHRNSTPKKISKSCQSSKRRVSWLDFLKILKGVYSGTPDWVGFRC</sequence>
<dbReference type="EMBL" id="BGPR01000067">
    <property type="protein sequence ID" value="GBL89836.1"/>
    <property type="molecule type" value="Genomic_DNA"/>
</dbReference>
<reference evidence="2 3" key="1">
    <citation type="journal article" date="2019" name="Sci. Rep.">
        <title>Orb-weaving spider Araneus ventricosus genome elucidates the spidroin gene catalogue.</title>
        <authorList>
            <person name="Kono N."/>
            <person name="Nakamura H."/>
            <person name="Ohtoshi R."/>
            <person name="Moran D.A.P."/>
            <person name="Shinohara A."/>
            <person name="Yoshida Y."/>
            <person name="Fujiwara M."/>
            <person name="Mori M."/>
            <person name="Tomita M."/>
            <person name="Arakawa K."/>
        </authorList>
    </citation>
    <scope>NUCLEOTIDE SEQUENCE [LARGE SCALE GENOMIC DNA]</scope>
</reference>
<evidence type="ECO:0000313" key="3">
    <source>
        <dbReference type="Proteomes" id="UP000499080"/>
    </source>
</evidence>